<keyword evidence="4" id="KW-1185">Reference proteome</keyword>
<proteinExistence type="predicted"/>
<name>A0ABR1KI84_9PEZI</name>
<sequence>MQSASVHLALIRLLTLPLRLVRTTASPSFSEANTQYVSAAQSNLAHWSIHGIGPICHLSGCALATQPGLGTPRRRARSLMQKNREDTSTTDPGRARCLCIGLPVGCWCPGHVVCPLGLREQRPVPAVLHNLSGSCSPACTPPSVLRARRLATRESKQRDGLSAVWWRRSESVAHSSLVAQAPRVVRPRASRTSNCSRHRCNPTF</sequence>
<keyword evidence="2" id="KW-0732">Signal</keyword>
<feature type="signal peptide" evidence="2">
    <location>
        <begin position="1"/>
        <end position="25"/>
    </location>
</feature>
<dbReference type="EMBL" id="JBBPHU010000009">
    <property type="protein sequence ID" value="KAK7513522.1"/>
    <property type="molecule type" value="Genomic_DNA"/>
</dbReference>
<evidence type="ECO:0000256" key="1">
    <source>
        <dbReference type="SAM" id="MobiDB-lite"/>
    </source>
</evidence>
<organism evidence="3 4">
    <name type="scientific">Phyllosticta citriasiana</name>
    <dbReference type="NCBI Taxonomy" id="595635"/>
    <lineage>
        <taxon>Eukaryota</taxon>
        <taxon>Fungi</taxon>
        <taxon>Dikarya</taxon>
        <taxon>Ascomycota</taxon>
        <taxon>Pezizomycotina</taxon>
        <taxon>Dothideomycetes</taxon>
        <taxon>Dothideomycetes incertae sedis</taxon>
        <taxon>Botryosphaeriales</taxon>
        <taxon>Phyllostictaceae</taxon>
        <taxon>Phyllosticta</taxon>
    </lineage>
</organism>
<comment type="caution">
    <text evidence="3">The sequence shown here is derived from an EMBL/GenBank/DDBJ whole genome shotgun (WGS) entry which is preliminary data.</text>
</comment>
<evidence type="ECO:0000313" key="4">
    <source>
        <dbReference type="Proteomes" id="UP001363622"/>
    </source>
</evidence>
<feature type="chain" id="PRO_5045751376" description="Secreted protein" evidence="2">
    <location>
        <begin position="26"/>
        <end position="204"/>
    </location>
</feature>
<reference evidence="3 4" key="1">
    <citation type="submission" date="2024-04" db="EMBL/GenBank/DDBJ databases">
        <title>Phyllosticta paracitricarpa is synonymous to the EU quarantine fungus P. citricarpa based on phylogenomic analyses.</title>
        <authorList>
            <consortium name="Lawrence Berkeley National Laboratory"/>
            <person name="Van Ingen-Buijs V.A."/>
            <person name="Van Westerhoven A.C."/>
            <person name="Haridas S."/>
            <person name="Skiadas P."/>
            <person name="Martin F."/>
            <person name="Groenewald J.Z."/>
            <person name="Crous P.W."/>
            <person name="Seidl M.F."/>
        </authorList>
    </citation>
    <scope>NUCLEOTIDE SEQUENCE [LARGE SCALE GENOMIC DNA]</scope>
    <source>
        <strain evidence="3 4">CBS 123371</strain>
    </source>
</reference>
<gene>
    <name evidence="3" type="ORF">IWZ03DRAFT_382331</name>
</gene>
<evidence type="ECO:0000313" key="3">
    <source>
        <dbReference type="EMBL" id="KAK7513522.1"/>
    </source>
</evidence>
<evidence type="ECO:0000256" key="2">
    <source>
        <dbReference type="SAM" id="SignalP"/>
    </source>
</evidence>
<protein>
    <recommendedName>
        <fullName evidence="5">Secreted protein</fullName>
    </recommendedName>
</protein>
<dbReference type="Proteomes" id="UP001363622">
    <property type="component" value="Unassembled WGS sequence"/>
</dbReference>
<accession>A0ABR1KI84</accession>
<evidence type="ECO:0008006" key="5">
    <source>
        <dbReference type="Google" id="ProtNLM"/>
    </source>
</evidence>
<feature type="region of interest" description="Disordered" evidence="1">
    <location>
        <begin position="69"/>
        <end position="90"/>
    </location>
</feature>